<evidence type="ECO:0000259" key="3">
    <source>
        <dbReference type="PROSITE" id="PS50914"/>
    </source>
</evidence>
<proteinExistence type="predicted"/>
<evidence type="ECO:0000256" key="1">
    <source>
        <dbReference type="ARBA" id="ARBA00022729"/>
    </source>
</evidence>
<sequence>MTPNRLGLLALTLALSISGCSSVITATRESPIEDDRGTRTFGSKIDDSLIKTKVEVNVAKANPDLDNGSSRVGVTSFNGVVLLVGQTPREDLKAAAEQAASGVQRVKKVHNELQIMQPITLLAISNDALLTTKIKTQMLANSNVPDSRIKIITENGIVYLMGLVTRQEATRASDVVQGVSGVQKIVKVFEYID</sequence>
<dbReference type="PATRIC" id="fig|587753.10.peg.1185"/>
<feature type="domain" description="BON" evidence="3">
    <location>
        <begin position="46"/>
        <end position="117"/>
    </location>
</feature>
<dbReference type="AlphaFoldDB" id="A0A0D5XVA8"/>
<gene>
    <name evidence="4" type="ORF">PCL1606_11920</name>
</gene>
<dbReference type="PROSITE" id="PS50914">
    <property type="entry name" value="BON"/>
    <property type="match status" value="2"/>
</dbReference>
<dbReference type="Proteomes" id="UP000032748">
    <property type="component" value="Chromosome"/>
</dbReference>
<feature type="domain" description="BON" evidence="3">
    <location>
        <begin position="126"/>
        <end position="193"/>
    </location>
</feature>
<dbReference type="InterPro" id="IPR007055">
    <property type="entry name" value="BON_dom"/>
</dbReference>
<dbReference type="SMART" id="SM00749">
    <property type="entry name" value="BON"/>
    <property type="match status" value="2"/>
</dbReference>
<dbReference type="PANTHER" id="PTHR34606:SF4">
    <property type="entry name" value="OUTER MEMBRANE LIPOPROTEIN DOLP"/>
    <property type="match status" value="1"/>
</dbReference>
<dbReference type="PROSITE" id="PS51257">
    <property type="entry name" value="PROKAR_LIPOPROTEIN"/>
    <property type="match status" value="1"/>
</dbReference>
<dbReference type="OrthoDB" id="9783990at2"/>
<feature type="signal peptide" evidence="2">
    <location>
        <begin position="1"/>
        <end position="26"/>
    </location>
</feature>
<keyword evidence="1 2" id="KW-0732">Signal</keyword>
<evidence type="ECO:0000313" key="5">
    <source>
        <dbReference type="Proteomes" id="UP000032748"/>
    </source>
</evidence>
<dbReference type="EMBL" id="CP011110">
    <property type="protein sequence ID" value="AKA22647.1"/>
    <property type="molecule type" value="Genomic_DNA"/>
</dbReference>
<dbReference type="KEGG" id="pcz:PCL1606_11920"/>
<reference evidence="4 5" key="1">
    <citation type="journal article" date="2015" name="Mol. Plant Microbe Interact.">
        <title>Comparative Genomic Analysis of Pseudomonas chlororaphis PCL1606 Reveals New Insight into Antifungal Compounds Involved in Biocontrol.</title>
        <authorList>
            <person name="Calderon C.E."/>
            <person name="Ramos C."/>
            <person name="de Vicente A."/>
            <person name="Cazorla F.M."/>
        </authorList>
    </citation>
    <scope>NUCLEOTIDE SEQUENCE [LARGE SCALE GENOMIC DNA]</scope>
    <source>
        <strain evidence="4 5">PCL1606</strain>
    </source>
</reference>
<feature type="chain" id="PRO_5002299176" evidence="2">
    <location>
        <begin position="27"/>
        <end position="193"/>
    </location>
</feature>
<name>A0A0D5XVA8_9PSED</name>
<dbReference type="RefSeq" id="WP_044464932.1">
    <property type="nucleotide sequence ID" value="NZ_CP011110.1"/>
</dbReference>
<evidence type="ECO:0000256" key="2">
    <source>
        <dbReference type="SAM" id="SignalP"/>
    </source>
</evidence>
<accession>A0A0D5XVA8</accession>
<dbReference type="InterPro" id="IPR014004">
    <property type="entry name" value="Transpt-assoc_nodulatn_dom_bac"/>
</dbReference>
<keyword evidence="4" id="KW-0449">Lipoprotein</keyword>
<organism evidence="4 5">
    <name type="scientific">Pseudomonas chlororaphis</name>
    <dbReference type="NCBI Taxonomy" id="587753"/>
    <lineage>
        <taxon>Bacteria</taxon>
        <taxon>Pseudomonadati</taxon>
        <taxon>Pseudomonadota</taxon>
        <taxon>Gammaproteobacteria</taxon>
        <taxon>Pseudomonadales</taxon>
        <taxon>Pseudomonadaceae</taxon>
        <taxon>Pseudomonas</taxon>
    </lineage>
</organism>
<evidence type="ECO:0000313" key="4">
    <source>
        <dbReference type="EMBL" id="AKA22647.1"/>
    </source>
</evidence>
<dbReference type="Gene3D" id="3.30.1340.30">
    <property type="match status" value="1"/>
</dbReference>
<dbReference type="PANTHER" id="PTHR34606">
    <property type="entry name" value="BON DOMAIN-CONTAINING PROTEIN"/>
    <property type="match status" value="1"/>
</dbReference>
<protein>
    <submittedName>
        <fullName evidence="4">Putative phospholipid-binding lipoprotein</fullName>
    </submittedName>
</protein>
<dbReference type="Pfam" id="PF04972">
    <property type="entry name" value="BON"/>
    <property type="match status" value="2"/>
</dbReference>
<dbReference type="InterPro" id="IPR051686">
    <property type="entry name" value="Lipoprotein_DolP"/>
</dbReference>